<evidence type="ECO:0000256" key="3">
    <source>
        <dbReference type="ARBA" id="ARBA00022691"/>
    </source>
</evidence>
<evidence type="ECO:0000256" key="1">
    <source>
        <dbReference type="ARBA" id="ARBA00022603"/>
    </source>
</evidence>
<gene>
    <name evidence="5" type="ORF">PGLA2088_LOCUS45038</name>
</gene>
<dbReference type="PANTHER" id="PTHR21008:SF1">
    <property type="entry name" value="25S RRNA (ADENINE(2142)-N(1))-METHYLTRANSFERASE"/>
    <property type="match status" value="1"/>
</dbReference>
<dbReference type="SUPFAM" id="SSF53335">
    <property type="entry name" value="S-adenosyl-L-methionine-dependent methyltransferases"/>
    <property type="match status" value="1"/>
</dbReference>
<name>A0A813LIZ4_POLGL</name>
<reference evidence="5" key="1">
    <citation type="submission" date="2021-02" db="EMBL/GenBank/DDBJ databases">
        <authorList>
            <person name="Dougan E. K."/>
            <person name="Rhodes N."/>
            <person name="Thang M."/>
            <person name="Chan C."/>
        </authorList>
    </citation>
    <scope>NUCLEOTIDE SEQUENCE</scope>
</reference>
<dbReference type="Pfam" id="PF08241">
    <property type="entry name" value="Methyltransf_11"/>
    <property type="match status" value="1"/>
</dbReference>
<dbReference type="GO" id="GO:0005730">
    <property type="term" value="C:nucleolus"/>
    <property type="evidence" value="ECO:0007669"/>
    <property type="project" value="TreeGrafter"/>
</dbReference>
<keyword evidence="1" id="KW-0489">Methyltransferase</keyword>
<accession>A0A813LIZ4</accession>
<protein>
    <recommendedName>
        <fullName evidence="4">Methyltransferase type 11 domain-containing protein</fullName>
    </recommendedName>
</protein>
<evidence type="ECO:0000256" key="2">
    <source>
        <dbReference type="ARBA" id="ARBA00022679"/>
    </source>
</evidence>
<dbReference type="Gene3D" id="3.40.50.150">
    <property type="entry name" value="Vaccinia Virus protein VP39"/>
    <property type="match status" value="1"/>
</dbReference>
<dbReference type="Proteomes" id="UP000626109">
    <property type="component" value="Unassembled WGS sequence"/>
</dbReference>
<keyword evidence="3" id="KW-0949">S-adenosyl-L-methionine</keyword>
<dbReference type="AlphaFoldDB" id="A0A813LIZ4"/>
<evidence type="ECO:0000259" key="4">
    <source>
        <dbReference type="Pfam" id="PF08241"/>
    </source>
</evidence>
<keyword evidence="2" id="KW-0808">Transferase</keyword>
<dbReference type="InterPro" id="IPR029063">
    <property type="entry name" value="SAM-dependent_MTases_sf"/>
</dbReference>
<dbReference type="PANTHER" id="PTHR21008">
    <property type="entry name" value="S-ADENOSYLMETHIONINE SENSOR UPSTREAM OF MTORC1-RELATED"/>
    <property type="match status" value="1"/>
</dbReference>
<sequence>MHAIHAALRLRGEGRLTVQEAEVYSRAAPIVGSKAWSKETVRWVLSELQAVALCRGPGEAELHLLDVGSSFGAFFGHPGLRCVALDLAPAHPEVWQADFFQLPILPLPLQEGCRVLRSDDGSMLLALEAGSFDAVVLSLVLSFLPTPRLRRDMLDRVRKCLRTGGSLLLVEKAALAAHGAAGLERRRAFQEAVEAAGFVSQCCTSLGRLDGGRRPHAHAWHLIAGSEPRLEPGPAFREDLACHEEENGCFANNPSDSVLSN</sequence>
<comment type="caution">
    <text evidence="5">The sequence shown here is derived from an EMBL/GenBank/DDBJ whole genome shotgun (WGS) entry which is preliminary data.</text>
</comment>
<organism evidence="5 6">
    <name type="scientific">Polarella glacialis</name>
    <name type="common">Dinoflagellate</name>
    <dbReference type="NCBI Taxonomy" id="89957"/>
    <lineage>
        <taxon>Eukaryota</taxon>
        <taxon>Sar</taxon>
        <taxon>Alveolata</taxon>
        <taxon>Dinophyceae</taxon>
        <taxon>Suessiales</taxon>
        <taxon>Suessiaceae</taxon>
        <taxon>Polarella</taxon>
    </lineage>
</organism>
<dbReference type="InterPro" id="IPR013216">
    <property type="entry name" value="Methyltransf_11"/>
</dbReference>
<dbReference type="InterPro" id="IPR021867">
    <property type="entry name" value="Bmt2/SAMTOR"/>
</dbReference>
<proteinExistence type="predicted"/>
<evidence type="ECO:0000313" key="5">
    <source>
        <dbReference type="EMBL" id="CAE8728156.1"/>
    </source>
</evidence>
<dbReference type="GO" id="GO:0016433">
    <property type="term" value="F:rRNA (adenine) methyltransferase activity"/>
    <property type="evidence" value="ECO:0007669"/>
    <property type="project" value="TreeGrafter"/>
</dbReference>
<evidence type="ECO:0000313" key="6">
    <source>
        <dbReference type="Proteomes" id="UP000626109"/>
    </source>
</evidence>
<feature type="domain" description="Methyltransferase type 11" evidence="4">
    <location>
        <begin position="65"/>
        <end position="168"/>
    </location>
</feature>
<dbReference type="CDD" id="cd02440">
    <property type="entry name" value="AdoMet_MTases"/>
    <property type="match status" value="1"/>
</dbReference>
<dbReference type="EMBL" id="CAJNNW010035507">
    <property type="protein sequence ID" value="CAE8728156.1"/>
    <property type="molecule type" value="Genomic_DNA"/>
</dbReference>